<dbReference type="InterPro" id="IPR011611">
    <property type="entry name" value="PfkB_dom"/>
</dbReference>
<dbReference type="InterPro" id="IPR050306">
    <property type="entry name" value="PfkB_Carbo_kinase"/>
</dbReference>
<dbReference type="GO" id="GO:0016301">
    <property type="term" value="F:kinase activity"/>
    <property type="evidence" value="ECO:0007669"/>
    <property type="project" value="UniProtKB-KW"/>
</dbReference>
<evidence type="ECO:0000256" key="5">
    <source>
        <dbReference type="ARBA" id="ARBA00022840"/>
    </source>
</evidence>
<gene>
    <name evidence="7" type="ORF">LIP_2006</name>
</gene>
<dbReference type="PANTHER" id="PTHR43085">
    <property type="entry name" value="HEXOKINASE FAMILY MEMBER"/>
    <property type="match status" value="1"/>
</dbReference>
<dbReference type="PANTHER" id="PTHR43085:SF1">
    <property type="entry name" value="PSEUDOURIDINE KINASE-RELATED"/>
    <property type="match status" value="1"/>
</dbReference>
<dbReference type="EMBL" id="AP014924">
    <property type="protein sequence ID" value="BAS27847.1"/>
    <property type="molecule type" value="Genomic_DNA"/>
</dbReference>
<dbReference type="Pfam" id="PF00294">
    <property type="entry name" value="PfkB"/>
    <property type="match status" value="2"/>
</dbReference>
<keyword evidence="2" id="KW-0808">Transferase</keyword>
<evidence type="ECO:0000259" key="6">
    <source>
        <dbReference type="Pfam" id="PF00294"/>
    </source>
</evidence>
<keyword evidence="3" id="KW-0547">Nucleotide-binding</keyword>
<sequence length="326" mass="35214">MLRYSVPQGDRLWEARSFRIHPGGAELNVAADLASLGDSVCYVTALPPSPLGLLVRRMLDAYRVRVEGDLAAPGRVGVYYYEPGVPPRPGVVTYDREGSSFSRHPWSRFQWEGLLEPGGVFLTTGITAALGPEPLAGVRSGLEAAARAGATAVFDVNYRAKLWSPDEARRAILPLLEHVEVLFTSVPDAVRVLGAPEIPPENLPAWLGERFNLRAVSVVHTPIGGGRRAGREADAPIQWRAIAWREGERALWDQPGGVVTIDRLGAGDAYAAGFLWAIRQGRSLGEAVRYGSAMMALKNTVNGDFCPVWPEELEAVAAGESAGVQR</sequence>
<name>A0A0K2SLG4_LIMPI</name>
<comment type="similarity">
    <text evidence="1">Belongs to the carbohydrate kinase PfkB family.</text>
</comment>
<dbReference type="SUPFAM" id="SSF53613">
    <property type="entry name" value="Ribokinase-like"/>
    <property type="match status" value="1"/>
</dbReference>
<dbReference type="OrthoDB" id="9813569at2"/>
<reference evidence="8" key="1">
    <citation type="submission" date="2015-07" db="EMBL/GenBank/DDBJ databases">
        <title>Complete genome sequence and phylogenetic analysis of Limnochorda pilosa.</title>
        <authorList>
            <person name="Watanabe M."/>
            <person name="Kojima H."/>
            <person name="Fukui M."/>
        </authorList>
    </citation>
    <scope>NUCLEOTIDE SEQUENCE [LARGE SCALE GENOMIC DNA]</scope>
    <source>
        <strain evidence="8">HC45</strain>
    </source>
</reference>
<dbReference type="PATRIC" id="fig|1555112.3.peg.2040"/>
<dbReference type="Proteomes" id="UP000065807">
    <property type="component" value="Chromosome"/>
</dbReference>
<proteinExistence type="inferred from homology"/>
<dbReference type="CDD" id="cd01166">
    <property type="entry name" value="KdgK"/>
    <property type="match status" value="1"/>
</dbReference>
<evidence type="ECO:0000256" key="1">
    <source>
        <dbReference type="ARBA" id="ARBA00010688"/>
    </source>
</evidence>
<dbReference type="STRING" id="1555112.LIP_2006"/>
<evidence type="ECO:0000256" key="2">
    <source>
        <dbReference type="ARBA" id="ARBA00022679"/>
    </source>
</evidence>
<evidence type="ECO:0000313" key="7">
    <source>
        <dbReference type="EMBL" id="BAS27847.1"/>
    </source>
</evidence>
<dbReference type="GO" id="GO:0005524">
    <property type="term" value="F:ATP binding"/>
    <property type="evidence" value="ECO:0007669"/>
    <property type="project" value="UniProtKB-KW"/>
</dbReference>
<dbReference type="AlphaFoldDB" id="A0A0K2SLG4"/>
<organism evidence="7 8">
    <name type="scientific">Limnochorda pilosa</name>
    <dbReference type="NCBI Taxonomy" id="1555112"/>
    <lineage>
        <taxon>Bacteria</taxon>
        <taxon>Bacillati</taxon>
        <taxon>Bacillota</taxon>
        <taxon>Limnochordia</taxon>
        <taxon>Limnochordales</taxon>
        <taxon>Limnochordaceae</taxon>
        <taxon>Limnochorda</taxon>
    </lineage>
</organism>
<dbReference type="Gene3D" id="3.40.1190.20">
    <property type="match status" value="1"/>
</dbReference>
<accession>A0A0K2SLG4</accession>
<feature type="domain" description="Carbohydrate kinase PfkB" evidence="6">
    <location>
        <begin position="260"/>
        <end position="300"/>
    </location>
</feature>
<dbReference type="KEGG" id="lpil:LIP_2006"/>
<keyword evidence="4" id="KW-0418">Kinase</keyword>
<dbReference type="InterPro" id="IPR029056">
    <property type="entry name" value="Ribokinase-like"/>
</dbReference>
<feature type="domain" description="Carbohydrate kinase PfkB" evidence="6">
    <location>
        <begin position="10"/>
        <end position="206"/>
    </location>
</feature>
<evidence type="ECO:0000256" key="3">
    <source>
        <dbReference type="ARBA" id="ARBA00022741"/>
    </source>
</evidence>
<reference evidence="8" key="2">
    <citation type="journal article" date="2016" name="Int. J. Syst. Evol. Microbiol.">
        <title>Complete genome sequence and cell structure of Limnochorda pilosa, a Gram-negative spore-former within the phylum Firmicutes.</title>
        <authorList>
            <person name="Watanabe M."/>
            <person name="Kojima H."/>
            <person name="Fukui M."/>
        </authorList>
    </citation>
    <scope>NUCLEOTIDE SEQUENCE [LARGE SCALE GENOMIC DNA]</scope>
    <source>
        <strain evidence="8">HC45</strain>
    </source>
</reference>
<evidence type="ECO:0000313" key="8">
    <source>
        <dbReference type="Proteomes" id="UP000065807"/>
    </source>
</evidence>
<evidence type="ECO:0000256" key="4">
    <source>
        <dbReference type="ARBA" id="ARBA00022777"/>
    </source>
</evidence>
<keyword evidence="5" id="KW-0067">ATP-binding</keyword>
<protein>
    <recommendedName>
        <fullName evidence="6">Carbohydrate kinase PfkB domain-containing protein</fullName>
    </recommendedName>
</protein>
<keyword evidence="8" id="KW-1185">Reference proteome</keyword>